<organism evidence="1">
    <name type="scientific">Spironucleus salmonicida</name>
    <dbReference type="NCBI Taxonomy" id="348837"/>
    <lineage>
        <taxon>Eukaryota</taxon>
        <taxon>Metamonada</taxon>
        <taxon>Diplomonadida</taxon>
        <taxon>Hexamitidae</taxon>
        <taxon>Hexamitinae</taxon>
        <taxon>Spironucleus</taxon>
    </lineage>
</organism>
<dbReference type="GO" id="GO:0005634">
    <property type="term" value="C:nucleus"/>
    <property type="evidence" value="ECO:0007669"/>
    <property type="project" value="TreeGrafter"/>
</dbReference>
<dbReference type="Proteomes" id="UP000018208">
    <property type="component" value="Unassembled WGS sequence"/>
</dbReference>
<dbReference type="EMBL" id="KI546089">
    <property type="protein sequence ID" value="EST45698.1"/>
    <property type="molecule type" value="Genomic_DNA"/>
</dbReference>
<sequence length="318" mass="37025">MTEESSDSTDWSLHPLFIDHTPSQAHIDKSPQLQGIQSMLFEESPDVKQGTLRTQGNNCMAVALRQQDKNLLRQHLRQALSCYTEAIETETNVLEPEKSLKLAVIYSNRSECFRLLEDYARAFQDADAAFTLDQSNWKSIVRKAKICENLSDFSRAIYYWKKVWDVTNQQQVKKSLNVCKIMLKNIEIKLSAQKLACQETCGNVRFGKLLPFIAMEQSQVLESYNLKSVHIYILDLETLQVDTLQDCYLDTKMKDFQKILETKKKFTFRENWTDMFDEHIKPSQGQQKVIIINNNKTLREIINDERYIVPGVISFYIE</sequence>
<dbReference type="GO" id="GO:0030544">
    <property type="term" value="F:Hsp70 protein binding"/>
    <property type="evidence" value="ECO:0007669"/>
    <property type="project" value="TreeGrafter"/>
</dbReference>
<protein>
    <submittedName>
        <fullName evidence="1">Tetratricopeptide repeat domain-containing protein</fullName>
    </submittedName>
</protein>
<accession>V6LN96</accession>
<dbReference type="PANTHER" id="PTHR46035:SF1">
    <property type="entry name" value="TETRATRICOPEPTIDE REPEAT PROTEIN 4"/>
    <property type="match status" value="1"/>
</dbReference>
<dbReference type="GO" id="GO:0051879">
    <property type="term" value="F:Hsp90 protein binding"/>
    <property type="evidence" value="ECO:0007669"/>
    <property type="project" value="TreeGrafter"/>
</dbReference>
<dbReference type="SUPFAM" id="SSF48452">
    <property type="entry name" value="TPR-like"/>
    <property type="match status" value="1"/>
</dbReference>
<dbReference type="Gene3D" id="1.25.40.10">
    <property type="entry name" value="Tetratricopeptide repeat domain"/>
    <property type="match status" value="1"/>
</dbReference>
<dbReference type="EMBL" id="AUWU02000002">
    <property type="protein sequence ID" value="KAH0576579.1"/>
    <property type="molecule type" value="Genomic_DNA"/>
</dbReference>
<dbReference type="VEuPathDB" id="GiardiaDB:SS50377_22143"/>
<evidence type="ECO:0000313" key="2">
    <source>
        <dbReference type="EMBL" id="KAH0576579.1"/>
    </source>
</evidence>
<dbReference type="GO" id="GO:0005829">
    <property type="term" value="C:cytosol"/>
    <property type="evidence" value="ECO:0007669"/>
    <property type="project" value="TreeGrafter"/>
</dbReference>
<evidence type="ECO:0000313" key="3">
    <source>
        <dbReference type="Proteomes" id="UP000018208"/>
    </source>
</evidence>
<reference evidence="1 2" key="1">
    <citation type="journal article" date="2014" name="PLoS Genet.">
        <title>The Genome of Spironucleus salmonicida Highlights a Fish Pathogen Adapted to Fluctuating Environments.</title>
        <authorList>
            <person name="Xu F."/>
            <person name="Jerlstrom-Hultqvist J."/>
            <person name="Einarsson E."/>
            <person name="Astvaldsson A."/>
            <person name="Svard S.G."/>
            <person name="Andersson J.O."/>
        </authorList>
    </citation>
    <scope>NUCLEOTIDE SEQUENCE</scope>
    <source>
        <strain evidence="2">ATCC 50377</strain>
    </source>
</reference>
<gene>
    <name evidence="1" type="ORF">SS50377_14269</name>
    <name evidence="2" type="ORF">SS50377_22143</name>
</gene>
<evidence type="ECO:0000313" key="1">
    <source>
        <dbReference type="EMBL" id="EST45698.1"/>
    </source>
</evidence>
<reference evidence="2" key="2">
    <citation type="submission" date="2020-12" db="EMBL/GenBank/DDBJ databases">
        <title>New Spironucleus salmonicida genome in near-complete chromosomes.</title>
        <authorList>
            <person name="Xu F."/>
            <person name="Kurt Z."/>
            <person name="Jimenez-Gonzalez A."/>
            <person name="Astvaldsson A."/>
            <person name="Andersson J.O."/>
            <person name="Svard S.G."/>
        </authorList>
    </citation>
    <scope>NUCLEOTIDE SEQUENCE</scope>
    <source>
        <strain evidence="2">ATCC 50377</strain>
    </source>
</reference>
<dbReference type="InterPro" id="IPR011990">
    <property type="entry name" value="TPR-like_helical_dom_sf"/>
</dbReference>
<name>V6LN96_9EUKA</name>
<dbReference type="AlphaFoldDB" id="V6LN96"/>
<dbReference type="OrthoDB" id="10250354at2759"/>
<proteinExistence type="predicted"/>
<keyword evidence="3" id="KW-1185">Reference proteome</keyword>
<dbReference type="GO" id="GO:0006457">
    <property type="term" value="P:protein folding"/>
    <property type="evidence" value="ECO:0007669"/>
    <property type="project" value="TreeGrafter"/>
</dbReference>
<dbReference type="PANTHER" id="PTHR46035">
    <property type="entry name" value="TETRATRICOPEPTIDE REPEAT PROTEIN 4"/>
    <property type="match status" value="1"/>
</dbReference>